<comment type="caution">
    <text evidence="2">The sequence shown here is derived from an EMBL/GenBank/DDBJ whole genome shotgun (WGS) entry which is preliminary data.</text>
</comment>
<feature type="compositionally biased region" description="Basic residues" evidence="1">
    <location>
        <begin position="553"/>
        <end position="571"/>
    </location>
</feature>
<gene>
    <name evidence="2" type="ORF">RHGRI_018460</name>
</gene>
<organism evidence="2 3">
    <name type="scientific">Rhododendron griersonianum</name>
    <dbReference type="NCBI Taxonomy" id="479676"/>
    <lineage>
        <taxon>Eukaryota</taxon>
        <taxon>Viridiplantae</taxon>
        <taxon>Streptophyta</taxon>
        <taxon>Embryophyta</taxon>
        <taxon>Tracheophyta</taxon>
        <taxon>Spermatophyta</taxon>
        <taxon>Magnoliopsida</taxon>
        <taxon>eudicotyledons</taxon>
        <taxon>Gunneridae</taxon>
        <taxon>Pentapetalae</taxon>
        <taxon>asterids</taxon>
        <taxon>Ericales</taxon>
        <taxon>Ericaceae</taxon>
        <taxon>Ericoideae</taxon>
        <taxon>Rhodoreae</taxon>
        <taxon>Rhododendron</taxon>
    </lineage>
</organism>
<feature type="region of interest" description="Disordered" evidence="1">
    <location>
        <begin position="58"/>
        <end position="139"/>
    </location>
</feature>
<accession>A0AAV6K1I8</accession>
<feature type="compositionally biased region" description="Polar residues" evidence="1">
    <location>
        <begin position="680"/>
        <end position="693"/>
    </location>
</feature>
<reference evidence="2 3" key="1">
    <citation type="submission" date="2020-08" db="EMBL/GenBank/DDBJ databases">
        <title>Plant Genome Project.</title>
        <authorList>
            <person name="Zhang R.-G."/>
        </authorList>
    </citation>
    <scope>NUCLEOTIDE SEQUENCE [LARGE SCALE GENOMIC DNA]</scope>
    <source>
        <strain evidence="2">WSP0</strain>
        <tissue evidence="2">Leaf</tissue>
    </source>
</reference>
<evidence type="ECO:0000256" key="1">
    <source>
        <dbReference type="SAM" id="MobiDB-lite"/>
    </source>
</evidence>
<keyword evidence="3" id="KW-1185">Reference proteome</keyword>
<evidence type="ECO:0000313" key="2">
    <source>
        <dbReference type="EMBL" id="KAG5546295.1"/>
    </source>
</evidence>
<sequence length="1374" mass="151075">MWGKTEERASASHKRLLYTMVNLDQVFLPFHSCLVSRSVFLQIHRLLHLTQLHRRLRLPPPDAAEPPPSPHPPMPSSPSPDPLAAISASSPPRRHTPLATPSPPRPAPSSFVALSPRPAPSTFTAAPPHPAQSLIPSAPPIHSSPINHALCRLLGSPLTSCQSLACYSFVKVVTGVLSELPECRHSRGGGSVGERGDAGVQWRCDLVIFAGGSSEKLASGLLEPFLSHLNYAKDQIQKGGYSVTLQPPLAYCPWFTKATLQRFVRFVNSPEVLERFVTIEREISQIESSIQSNEHAAVTSETEGNVSVVDEYTKKSTASSKSKVEANGGSDALQEESSKVRLQRVLETRRAVLGKEQAMAYARALVAGFEVDCIHDLISFADAFGASRLREACVKFMELCKKKNDDRLWMDELAAMQAYSHSEFPYLANSGIVLAGEDNDHSQGIVMNVNNIGLSSDSTLSHESLDTHQDKSLPKSAQVQSTDGKPQVPMSWPNHVPPYMHNFPGHLFQQMTPYQGYPFPGMQVPPPYYPGNMQWPPNMEGSSLGLDQEPRDHRHHQSYSRKKEKSSHVKRSQNIEQDDNTEPSDSNSVSDSSVEQIDRKRHGKRSSRKVVIRNINYITSKGDGGKGSASEDNSFDENELMEEDSFKHQVEDAVGSLERHHKSNSRSKKKRNGIRHHSIVNGSNSAGEQDNENLNANVSKGEKRTENWDIFQNLLMRDSDSRSNDTIESSGEGIAFELNVDSEKVTKPHASTDSFIVTDMGRSNERKIHVESFEARDNVRPISKTRNSTYEEELLYSQGTEKSESHSRAILSDFRAGSSVIKSQKGEDWFPGNQPDNSATLNQGTHQNIFDGDYINLRVVDQSQIEKNKKDVLVDDSFMVQARPMDNDQSDSQPKMDLYLVSDIAGATQQSISLPNNSQEKVETAGISEPDDLCMVLGRNSDVQQVAVSWNPEMDYGNINSLAESVERLPKGEPAEGVDVAKESSTSKGTKSKASAAPGGKALSKESRAKTSVGSLGRSRSEIISRSTKQTSSGSRTVSQKIKSEKEEEKRKIMEELRIERQKRIAERSAASGHNPATTKRTSKGNKTEVISMKNEKPKLQSPEKETEKLQKPVLKTSTIDRLASAKVTHKLPSTELKSGQPRKAISKASGTENKKQGTEKVKHLGKKESPSKSNGSLSAASVAQSKMDGDNPILALPATEQATQPSDAIDGSENIEQVCRMSSIEKNGDKDLPGESLKDKIYGTNSAKGNFSMPIQDHSAQLDYVKGDNHSTASNGRAQFSPEVTVHFFPSSPKKALNTATSPIGKNNVAKEQFDISPGLTVIQVATPPPEDEMTTLNHSRKKWNSGEHSPKAMKGFKKLLFFGRKSRSQPTN</sequence>
<name>A0AAV6K1I8_9ERIC</name>
<proteinExistence type="predicted"/>
<dbReference type="PANTHER" id="PTHR31008:SF4">
    <property type="entry name" value="COP1-INTERACTING PROTEIN 7"/>
    <property type="match status" value="1"/>
</dbReference>
<feature type="region of interest" description="Disordered" evidence="1">
    <location>
        <begin position="1327"/>
        <end position="1352"/>
    </location>
</feature>
<feature type="compositionally biased region" description="Low complexity" evidence="1">
    <location>
        <begin position="584"/>
        <end position="594"/>
    </location>
</feature>
<dbReference type="EMBL" id="JACTNZ010000006">
    <property type="protein sequence ID" value="KAG5546295.1"/>
    <property type="molecule type" value="Genomic_DNA"/>
</dbReference>
<feature type="compositionally biased region" description="Polar residues" evidence="1">
    <location>
        <begin position="1172"/>
        <end position="1185"/>
    </location>
</feature>
<evidence type="ECO:0000313" key="3">
    <source>
        <dbReference type="Proteomes" id="UP000823749"/>
    </source>
</evidence>
<feature type="compositionally biased region" description="Basic residues" evidence="1">
    <location>
        <begin position="659"/>
        <end position="678"/>
    </location>
</feature>
<feature type="compositionally biased region" description="Low complexity" evidence="1">
    <location>
        <begin position="82"/>
        <end position="91"/>
    </location>
</feature>
<feature type="compositionally biased region" description="Basic and acidic residues" evidence="1">
    <location>
        <begin position="1042"/>
        <end position="1067"/>
    </location>
</feature>
<dbReference type="PANTHER" id="PTHR31008">
    <property type="entry name" value="COP1-INTERACTING PROTEIN-RELATED"/>
    <property type="match status" value="1"/>
</dbReference>
<feature type="compositionally biased region" description="Basic and acidic residues" evidence="1">
    <location>
        <begin position="1094"/>
        <end position="1111"/>
    </location>
</feature>
<dbReference type="Proteomes" id="UP000823749">
    <property type="component" value="Chromosome 6"/>
</dbReference>
<feature type="compositionally biased region" description="Basic and acidic residues" evidence="1">
    <location>
        <begin position="463"/>
        <end position="473"/>
    </location>
</feature>
<evidence type="ECO:0008006" key="4">
    <source>
        <dbReference type="Google" id="ProtNLM"/>
    </source>
</evidence>
<feature type="compositionally biased region" description="Basic residues" evidence="1">
    <location>
        <begin position="599"/>
        <end position="611"/>
    </location>
</feature>
<feature type="compositionally biased region" description="Basic and acidic residues" evidence="1">
    <location>
        <begin position="970"/>
        <end position="982"/>
    </location>
</feature>
<dbReference type="GO" id="GO:0009416">
    <property type="term" value="P:response to light stimulus"/>
    <property type="evidence" value="ECO:0007669"/>
    <property type="project" value="TreeGrafter"/>
</dbReference>
<feature type="compositionally biased region" description="Low complexity" evidence="1">
    <location>
        <begin position="983"/>
        <end position="1002"/>
    </location>
</feature>
<feature type="compositionally biased region" description="Polar residues" evidence="1">
    <location>
        <begin position="1022"/>
        <end position="1040"/>
    </location>
</feature>
<feature type="region of interest" description="Disordered" evidence="1">
    <location>
        <begin position="533"/>
        <end position="639"/>
    </location>
</feature>
<feature type="region of interest" description="Disordered" evidence="1">
    <location>
        <begin position="1263"/>
        <end position="1284"/>
    </location>
</feature>
<feature type="compositionally biased region" description="Pro residues" evidence="1">
    <location>
        <begin position="58"/>
        <end position="81"/>
    </location>
</feature>
<feature type="region of interest" description="Disordered" evidence="1">
    <location>
        <begin position="459"/>
        <end position="489"/>
    </location>
</feature>
<protein>
    <recommendedName>
        <fullName evidence="4">COP1-interacting protein 7</fullName>
    </recommendedName>
</protein>
<feature type="region of interest" description="Disordered" evidence="1">
    <location>
        <begin position="970"/>
        <end position="1193"/>
    </location>
</feature>
<dbReference type="GO" id="GO:0045893">
    <property type="term" value="P:positive regulation of DNA-templated transcription"/>
    <property type="evidence" value="ECO:0007669"/>
    <property type="project" value="TreeGrafter"/>
</dbReference>
<feature type="compositionally biased region" description="Basic and acidic residues" evidence="1">
    <location>
        <begin position="1153"/>
        <end position="1171"/>
    </location>
</feature>
<feature type="compositionally biased region" description="Polar residues" evidence="1">
    <location>
        <begin position="475"/>
        <end position="484"/>
    </location>
</feature>
<feature type="region of interest" description="Disordered" evidence="1">
    <location>
        <begin position="653"/>
        <end position="693"/>
    </location>
</feature>